<dbReference type="EMBL" id="OE180097">
    <property type="protein sequence ID" value="CAD7570523.1"/>
    <property type="molecule type" value="Genomic_DNA"/>
</dbReference>
<evidence type="ECO:0000313" key="2">
    <source>
        <dbReference type="EMBL" id="CAD7570523.1"/>
    </source>
</evidence>
<organism evidence="2">
    <name type="scientific">Timema californicum</name>
    <name type="common">California timema</name>
    <name type="synonym">Walking stick</name>
    <dbReference type="NCBI Taxonomy" id="61474"/>
    <lineage>
        <taxon>Eukaryota</taxon>
        <taxon>Metazoa</taxon>
        <taxon>Ecdysozoa</taxon>
        <taxon>Arthropoda</taxon>
        <taxon>Hexapoda</taxon>
        <taxon>Insecta</taxon>
        <taxon>Pterygota</taxon>
        <taxon>Neoptera</taxon>
        <taxon>Polyneoptera</taxon>
        <taxon>Phasmatodea</taxon>
        <taxon>Timematodea</taxon>
        <taxon>Timematoidea</taxon>
        <taxon>Timematidae</taxon>
        <taxon>Timema</taxon>
    </lineage>
</organism>
<accession>A0A7R9J0T1</accession>
<name>A0A7R9J0T1_TIMCA</name>
<protein>
    <submittedName>
        <fullName evidence="2">(California timema) hypothetical protein</fullName>
    </submittedName>
</protein>
<reference evidence="2" key="1">
    <citation type="submission" date="2020-11" db="EMBL/GenBank/DDBJ databases">
        <authorList>
            <person name="Tran Van P."/>
        </authorList>
    </citation>
    <scope>NUCLEOTIDE SEQUENCE</scope>
</reference>
<sequence length="293" mass="32322">MLKLSDKISSRTIFIRVQCRSGESSWIGPGREKDGSSGGRAANHFGGENILSTHDRDSNLNVPVIGSLVHCESSYIDHASIKSTQSSREERHDFSTVGRGHFRRYHLHRANLKLSRSPLKSIHLTVDGSVSFTTCPQTSLVALPSLLWSHVTWRVENLLGKTTPSSPDRDSNLDLPTLGSLSQHETSTLANNATEADVGRHIPQLLLGLPSHPDRRHREPQRGVGISTRLHGPSPWAERSTIVQITPGWILASGLGRLFVNCSDDNATFKNEINAINRFNRPISVTHFSGRIV</sequence>
<evidence type="ECO:0000256" key="1">
    <source>
        <dbReference type="SAM" id="MobiDB-lite"/>
    </source>
</evidence>
<feature type="region of interest" description="Disordered" evidence="1">
    <location>
        <begin position="160"/>
        <end position="179"/>
    </location>
</feature>
<dbReference type="AlphaFoldDB" id="A0A7R9J0T1"/>
<gene>
    <name evidence="2" type="ORF">TCMB3V08_LOCUS3226</name>
</gene>
<feature type="region of interest" description="Disordered" evidence="1">
    <location>
        <begin position="25"/>
        <end position="46"/>
    </location>
</feature>
<proteinExistence type="predicted"/>